<evidence type="ECO:0000313" key="3">
    <source>
        <dbReference type="Proteomes" id="UP000325313"/>
    </source>
</evidence>
<reference evidence="2 3" key="1">
    <citation type="submission" date="2019-05" db="EMBL/GenBank/DDBJ databases">
        <title>Emergence of the Ug99 lineage of the wheat stem rust pathogen through somatic hybridization.</title>
        <authorList>
            <person name="Li F."/>
            <person name="Upadhyaya N.M."/>
            <person name="Sperschneider J."/>
            <person name="Matny O."/>
            <person name="Nguyen-Phuc H."/>
            <person name="Mago R."/>
            <person name="Raley C."/>
            <person name="Miller M.E."/>
            <person name="Silverstein K.A.T."/>
            <person name="Henningsen E."/>
            <person name="Hirsch C.D."/>
            <person name="Visser B."/>
            <person name="Pretorius Z.A."/>
            <person name="Steffenson B.J."/>
            <person name="Schwessinger B."/>
            <person name="Dodds P.N."/>
            <person name="Figueroa M."/>
        </authorList>
    </citation>
    <scope>NUCLEOTIDE SEQUENCE [LARGE SCALE GENOMIC DNA]</scope>
    <source>
        <strain evidence="2 3">Ug99</strain>
    </source>
</reference>
<name>A0A5B0RTY1_PUCGR</name>
<proteinExistence type="predicted"/>
<organism evidence="2 3">
    <name type="scientific">Puccinia graminis f. sp. tritici</name>
    <dbReference type="NCBI Taxonomy" id="56615"/>
    <lineage>
        <taxon>Eukaryota</taxon>
        <taxon>Fungi</taxon>
        <taxon>Dikarya</taxon>
        <taxon>Basidiomycota</taxon>
        <taxon>Pucciniomycotina</taxon>
        <taxon>Pucciniomycetes</taxon>
        <taxon>Pucciniales</taxon>
        <taxon>Pucciniaceae</taxon>
        <taxon>Puccinia</taxon>
    </lineage>
</organism>
<gene>
    <name evidence="2" type="ORF">PGTUg99_027686</name>
</gene>
<dbReference type="AlphaFoldDB" id="A0A5B0RTY1"/>
<sequence length="826" mass="93977">MQRPFQYRDDDTNACEVSANSSWLYTACHTLIHTTGGRYFYIQYRDDDTMAPRAMVNALGTAGESVSNAGRAGSTLKSGEELGNTRALTFQKSIDNTPMASYQKNPPSASGSSRSLGSGSISKGVKQPELRRKPSWLDDSGIKLDAEYRDPTSEELKEFDKLKLQIIKALDNKKQGFNLGNGKLYNARNLVELLEQKIIPKGQVPGRKTYGNYGSYLQALSRFAEADQTIGNAQKALNRLTILDTAIPGEHEAQSAVTTLLNELDRATLAKFQREYELTLLSLASVQNIIPKRISSFFPNLLEKNAIDTDKFAKARAIQLSAKSPGEPSNPIYSTVEEVIHALPADFDLTTELYHYSLMKGFEKILAEEREQIHPLIENTANRQINYVFKNPWSVRLQAESYINKLGEAEFERWSGEHPSTIFQKLTQTPQDPDKILYAVNNRKGSLKTHDYETLREANTGRRAFRKELRIIEQRVSASQDPDKVQYLETLKKLEKEAINLDSINYAYVEELFNKKLIDASTRAKLNPTHGISKQQFMEALGTQEDFKNKLVSQFKKNLVSRIEDPVGSSEEMGNVHQKAGDILYKMYFDQLDKKANQFYLTREAFERPYNKDFEKAFKVYDAKVVKKFLQQPDIESITKAYVDAHIPAAIVPDSALERFLNEVHLKSPFPKADGGTISNLLPGLDKRLAEIWHKPLVKDDERLKGTRWETLTEDSREKLNGAAQDIFKHYDVLNKAAEDHDALSKSVRNIENSIYQEIPRINQLFRRIAKLAEPPTPKPGPEMSEEEIKQINKKYTDRLSRKKLRDSMGDWVRKIKNFVADKLKN</sequence>
<feature type="region of interest" description="Disordered" evidence="1">
    <location>
        <begin position="62"/>
        <end position="134"/>
    </location>
</feature>
<dbReference type="Proteomes" id="UP000325313">
    <property type="component" value="Unassembled WGS sequence"/>
</dbReference>
<protein>
    <submittedName>
        <fullName evidence="2">Uncharacterized protein</fullName>
    </submittedName>
</protein>
<accession>A0A5B0RTY1</accession>
<feature type="compositionally biased region" description="Polar residues" evidence="1">
    <location>
        <begin position="86"/>
        <end position="107"/>
    </location>
</feature>
<evidence type="ECO:0000313" key="2">
    <source>
        <dbReference type="EMBL" id="KAA1129330.1"/>
    </source>
</evidence>
<comment type="caution">
    <text evidence="2">The sequence shown here is derived from an EMBL/GenBank/DDBJ whole genome shotgun (WGS) entry which is preliminary data.</text>
</comment>
<dbReference type="EMBL" id="VDEP01000137">
    <property type="protein sequence ID" value="KAA1129330.1"/>
    <property type="molecule type" value="Genomic_DNA"/>
</dbReference>
<feature type="compositionally biased region" description="Low complexity" evidence="1">
    <location>
        <begin position="108"/>
        <end position="124"/>
    </location>
</feature>
<evidence type="ECO:0000256" key="1">
    <source>
        <dbReference type="SAM" id="MobiDB-lite"/>
    </source>
</evidence>